<accession>A0ACB7X9C1</accession>
<dbReference type="Proteomes" id="UP000828048">
    <property type="component" value="Chromosome 6"/>
</dbReference>
<keyword evidence="2" id="KW-1185">Reference proteome</keyword>
<comment type="caution">
    <text evidence="1">The sequence shown here is derived from an EMBL/GenBank/DDBJ whole genome shotgun (WGS) entry which is preliminary data.</text>
</comment>
<protein>
    <submittedName>
        <fullName evidence="1">Uncharacterized protein</fullName>
    </submittedName>
</protein>
<dbReference type="EMBL" id="CM037156">
    <property type="protein sequence ID" value="KAH7837351.1"/>
    <property type="molecule type" value="Genomic_DNA"/>
</dbReference>
<proteinExistence type="predicted"/>
<evidence type="ECO:0000313" key="1">
    <source>
        <dbReference type="EMBL" id="KAH7837351.1"/>
    </source>
</evidence>
<organism evidence="1 2">
    <name type="scientific">Vaccinium darrowii</name>
    <dbReference type="NCBI Taxonomy" id="229202"/>
    <lineage>
        <taxon>Eukaryota</taxon>
        <taxon>Viridiplantae</taxon>
        <taxon>Streptophyta</taxon>
        <taxon>Embryophyta</taxon>
        <taxon>Tracheophyta</taxon>
        <taxon>Spermatophyta</taxon>
        <taxon>Magnoliopsida</taxon>
        <taxon>eudicotyledons</taxon>
        <taxon>Gunneridae</taxon>
        <taxon>Pentapetalae</taxon>
        <taxon>asterids</taxon>
        <taxon>Ericales</taxon>
        <taxon>Ericaceae</taxon>
        <taxon>Vaccinioideae</taxon>
        <taxon>Vaccinieae</taxon>
        <taxon>Vaccinium</taxon>
    </lineage>
</organism>
<sequence length="288" mass="32344">MTFAHDYFDFILNHKGKVVTLSDIDPERYCYFDMMSHVSASVLSDYPAGLGLSISVFCELRGSGYRVKLDGDKALIDLFSMEGIPSTLNIFVEVDTPTPCQVVNPHEVDVEDVVEVDGNQDRDDLEDDLVNGYSDEDNDWLVGDEGDYLYSGSDGEGLGVGAEFGTSYNGKEPYVDSEGEVVLEEKMIFVDVDAFRAKLRDYIVEKGFKIKRDKNEKCTVTAHCAFKGCPWRIHASPLPNGITYQIKKYTPEHTCSRVNQNQDATSTWISKKLLHDFKENPQLDLDGM</sequence>
<gene>
    <name evidence="1" type="ORF">Vadar_012852</name>
</gene>
<name>A0ACB7X9C1_9ERIC</name>
<reference evidence="1 2" key="1">
    <citation type="journal article" date="2021" name="Hortic Res">
        <title>High-quality reference genome and annotation aids understanding of berry development for evergreen blueberry (Vaccinium darrowii).</title>
        <authorList>
            <person name="Yu J."/>
            <person name="Hulse-Kemp A.M."/>
            <person name="Babiker E."/>
            <person name="Staton M."/>
        </authorList>
    </citation>
    <scope>NUCLEOTIDE SEQUENCE [LARGE SCALE GENOMIC DNA]</scope>
    <source>
        <strain evidence="2">cv. NJ 8807/NJ 8810</strain>
        <tissue evidence="1">Young leaf</tissue>
    </source>
</reference>
<evidence type="ECO:0000313" key="2">
    <source>
        <dbReference type="Proteomes" id="UP000828048"/>
    </source>
</evidence>